<keyword evidence="2" id="KW-1185">Reference proteome</keyword>
<reference evidence="1 2" key="1">
    <citation type="submission" date="2019-01" db="EMBL/GenBank/DDBJ databases">
        <authorList>
            <person name="Ferrante I. M."/>
        </authorList>
    </citation>
    <scope>NUCLEOTIDE SEQUENCE [LARGE SCALE GENOMIC DNA]</scope>
    <source>
        <strain evidence="1 2">B856</strain>
    </source>
</reference>
<protein>
    <submittedName>
        <fullName evidence="1">Uncharacterized protein</fullName>
    </submittedName>
</protein>
<dbReference type="AlphaFoldDB" id="A0A448ZAF7"/>
<dbReference type="EMBL" id="CAACVS010000197">
    <property type="protein sequence ID" value="VEU38984.1"/>
    <property type="molecule type" value="Genomic_DNA"/>
</dbReference>
<organism evidence="1 2">
    <name type="scientific">Pseudo-nitzschia multistriata</name>
    <dbReference type="NCBI Taxonomy" id="183589"/>
    <lineage>
        <taxon>Eukaryota</taxon>
        <taxon>Sar</taxon>
        <taxon>Stramenopiles</taxon>
        <taxon>Ochrophyta</taxon>
        <taxon>Bacillariophyta</taxon>
        <taxon>Bacillariophyceae</taxon>
        <taxon>Bacillariophycidae</taxon>
        <taxon>Bacillariales</taxon>
        <taxon>Bacillariaceae</taxon>
        <taxon>Pseudo-nitzschia</taxon>
    </lineage>
</organism>
<proteinExistence type="predicted"/>
<dbReference type="Proteomes" id="UP000291116">
    <property type="component" value="Unassembled WGS sequence"/>
</dbReference>
<evidence type="ECO:0000313" key="2">
    <source>
        <dbReference type="Proteomes" id="UP000291116"/>
    </source>
</evidence>
<evidence type="ECO:0000313" key="1">
    <source>
        <dbReference type="EMBL" id="VEU38984.1"/>
    </source>
</evidence>
<sequence length="363" mass="38928">MASMFHGSTHMHSSSSSKWGEVAFKSPEKFDKFELRNHELEGNDDKNVHICSFSENPLRPFVLFEYLRKPEDSEDYKLKWELHKQVGVASMGVQGGTVTQDQLFNITEVTTTEGEKVYCETPQTPSKLAALSGEEQKVRVLRPNVANGGVRVALRIFYESSSILVSHLDYKITVTKEGKFTGVTVDVDSSSASVDAEVKEEVGVTATVCGDPTTIFKVGQEFSICVTPPGNHVISGFKNVICKSGAFEKELFDGAGGKVDLLTSLDLEANKFTSVVTTGFVGGGKTEFECTGRVVLQRARLRRDLQASEENTEDLFSVQIPIAARSDGVDAGVDALGIAAPGVAVGPLAVGTAGAIALAAALL</sequence>
<accession>A0A448ZAF7</accession>
<name>A0A448ZAF7_9STRA</name>
<gene>
    <name evidence="1" type="ORF">PSNMU_V1.4_AUG-EV-PASAV3_0058190</name>
</gene>